<evidence type="ECO:0000256" key="4">
    <source>
        <dbReference type="ARBA" id="ARBA00022448"/>
    </source>
</evidence>
<comment type="subcellular location">
    <subcellularLocation>
        <location evidence="1">Cell membrane</location>
        <topology evidence="1">Peripheral membrane protein</topology>
        <orientation evidence="1">Cytoplasmic side</orientation>
    </subcellularLocation>
</comment>
<keyword evidence="6" id="KW-0145">Chemotaxis</keyword>
<comment type="similarity">
    <text evidence="2">Belongs to the FliJ family.</text>
</comment>
<evidence type="ECO:0000256" key="9">
    <source>
        <dbReference type="ARBA" id="ARBA00023136"/>
    </source>
</evidence>
<dbReference type="Gene3D" id="1.10.287.1700">
    <property type="match status" value="1"/>
</dbReference>
<keyword evidence="8" id="KW-0653">Protein transport</keyword>
<evidence type="ECO:0000256" key="5">
    <source>
        <dbReference type="ARBA" id="ARBA00022475"/>
    </source>
</evidence>
<evidence type="ECO:0000313" key="12">
    <source>
        <dbReference type="Proteomes" id="UP000445000"/>
    </source>
</evidence>
<evidence type="ECO:0000256" key="10">
    <source>
        <dbReference type="ARBA" id="ARBA00023225"/>
    </source>
</evidence>
<dbReference type="GO" id="GO:0006935">
    <property type="term" value="P:chemotaxis"/>
    <property type="evidence" value="ECO:0007669"/>
    <property type="project" value="UniProtKB-KW"/>
</dbReference>
<evidence type="ECO:0000256" key="8">
    <source>
        <dbReference type="ARBA" id="ARBA00022927"/>
    </source>
</evidence>
<evidence type="ECO:0000256" key="1">
    <source>
        <dbReference type="ARBA" id="ARBA00004413"/>
    </source>
</evidence>
<dbReference type="Pfam" id="PF02050">
    <property type="entry name" value="FliJ"/>
    <property type="match status" value="1"/>
</dbReference>
<organism evidence="11 12">
    <name type="scientific">Steroidobacter agaridevorans</name>
    <dbReference type="NCBI Taxonomy" id="2695856"/>
    <lineage>
        <taxon>Bacteria</taxon>
        <taxon>Pseudomonadati</taxon>
        <taxon>Pseudomonadota</taxon>
        <taxon>Gammaproteobacteria</taxon>
        <taxon>Steroidobacterales</taxon>
        <taxon>Steroidobacteraceae</taxon>
        <taxon>Steroidobacter</taxon>
    </lineage>
</organism>
<accession>A0A829YM57</accession>
<evidence type="ECO:0000256" key="3">
    <source>
        <dbReference type="ARBA" id="ARBA00020392"/>
    </source>
</evidence>
<dbReference type="GO" id="GO:0005886">
    <property type="term" value="C:plasma membrane"/>
    <property type="evidence" value="ECO:0007669"/>
    <property type="project" value="UniProtKB-SubCell"/>
</dbReference>
<dbReference type="GO" id="GO:0015031">
    <property type="term" value="P:protein transport"/>
    <property type="evidence" value="ECO:0007669"/>
    <property type="project" value="UniProtKB-KW"/>
</dbReference>
<dbReference type="GO" id="GO:0044781">
    <property type="term" value="P:bacterial-type flagellum organization"/>
    <property type="evidence" value="ECO:0007669"/>
    <property type="project" value="UniProtKB-KW"/>
</dbReference>
<protein>
    <recommendedName>
        <fullName evidence="3">Flagellar FliJ protein</fullName>
    </recommendedName>
</protein>
<keyword evidence="4" id="KW-0813">Transport</keyword>
<dbReference type="AlphaFoldDB" id="A0A829YM57"/>
<keyword evidence="7" id="KW-1005">Bacterial flagellum biogenesis</keyword>
<dbReference type="GO" id="GO:0071973">
    <property type="term" value="P:bacterial-type flagellum-dependent cell motility"/>
    <property type="evidence" value="ECO:0007669"/>
    <property type="project" value="InterPro"/>
</dbReference>
<sequence>MSERQRLRSLGRLVDLQSRKVDRLSADVAEKRATRERFLRNLSTLEKLAHSSGPIGGSPVLAMNRAGYKQAMLRMAATHRLDLTLHESQLALSQRELVDAARRHEALDQVLQREHSTVRHVTKVKEQKHQDELASQVWWRNK</sequence>
<keyword evidence="10" id="KW-1006">Bacterial flagellum protein export</keyword>
<comment type="caution">
    <text evidence="11">The sequence shown here is derived from an EMBL/GenBank/DDBJ whole genome shotgun (WGS) entry which is preliminary data.</text>
</comment>
<evidence type="ECO:0000256" key="7">
    <source>
        <dbReference type="ARBA" id="ARBA00022795"/>
    </source>
</evidence>
<name>A0A829YM57_9GAMM</name>
<proteinExistence type="inferred from homology"/>
<dbReference type="RefSeq" id="WP_161815974.1">
    <property type="nucleotide sequence ID" value="NZ_BLJN01000008.1"/>
</dbReference>
<dbReference type="GO" id="GO:0009288">
    <property type="term" value="C:bacterial-type flagellum"/>
    <property type="evidence" value="ECO:0007669"/>
    <property type="project" value="InterPro"/>
</dbReference>
<gene>
    <name evidence="11" type="ORF">GCM10011487_63950</name>
</gene>
<dbReference type="Proteomes" id="UP000445000">
    <property type="component" value="Unassembled WGS sequence"/>
</dbReference>
<keyword evidence="9" id="KW-0472">Membrane</keyword>
<evidence type="ECO:0000313" key="11">
    <source>
        <dbReference type="EMBL" id="GFE84395.1"/>
    </source>
</evidence>
<dbReference type="InterPro" id="IPR012823">
    <property type="entry name" value="Flagell_FliJ"/>
</dbReference>
<evidence type="ECO:0000256" key="6">
    <source>
        <dbReference type="ARBA" id="ARBA00022500"/>
    </source>
</evidence>
<keyword evidence="5" id="KW-1003">Cell membrane</keyword>
<reference evidence="12" key="1">
    <citation type="submission" date="2020-01" db="EMBL/GenBank/DDBJ databases">
        <title>'Steroidobacter agaridevorans' sp. nov., agar-degrading bacteria isolated from rhizosphere soils.</title>
        <authorList>
            <person name="Ikenaga M."/>
            <person name="Kataoka M."/>
            <person name="Murouchi A."/>
            <person name="Katsuragi S."/>
            <person name="Sakai M."/>
        </authorList>
    </citation>
    <scope>NUCLEOTIDE SEQUENCE [LARGE SCALE GENOMIC DNA]</scope>
    <source>
        <strain evidence="12">YU21-B</strain>
    </source>
</reference>
<evidence type="ECO:0000256" key="2">
    <source>
        <dbReference type="ARBA" id="ARBA00010004"/>
    </source>
</evidence>
<keyword evidence="12" id="KW-1185">Reference proteome</keyword>
<dbReference type="EMBL" id="BLJN01000008">
    <property type="protein sequence ID" value="GFE84395.1"/>
    <property type="molecule type" value="Genomic_DNA"/>
</dbReference>
<dbReference type="InterPro" id="IPR053716">
    <property type="entry name" value="Flag_assembly_chemotaxis_eff"/>
</dbReference>